<feature type="domain" description="CN hydrolase" evidence="2">
    <location>
        <begin position="1"/>
        <end position="82"/>
    </location>
</feature>
<proteinExistence type="predicted"/>
<dbReference type="EMBL" id="CZBY01000009">
    <property type="protein sequence ID" value="CUQ86654.1"/>
    <property type="molecule type" value="Genomic_DNA"/>
</dbReference>
<gene>
    <name evidence="3" type="primary">ramA</name>
    <name evidence="3" type="ORF">ERS852540_01343</name>
</gene>
<sequence>MLMGAELIIIPTANLTCEPMEMFELEVRVQATQNSVFIAMCNRVGTEGNLTFAGESIICDPNGNVIAKAGAEETLLTCDIDLSEAARTRNAKPYFATRRKEFYL</sequence>
<dbReference type="SUPFAM" id="SSF56317">
    <property type="entry name" value="Carbon-nitrogen hydrolase"/>
    <property type="match status" value="1"/>
</dbReference>
<dbReference type="InterPro" id="IPR036526">
    <property type="entry name" value="C-N_Hydrolase_sf"/>
</dbReference>
<dbReference type="InterPro" id="IPR050345">
    <property type="entry name" value="Aliph_Amidase/BUP"/>
</dbReference>
<dbReference type="STRING" id="39492.ERS852540_01343"/>
<evidence type="ECO:0000313" key="3">
    <source>
        <dbReference type="EMBL" id="CUQ86654.1"/>
    </source>
</evidence>
<dbReference type="Proteomes" id="UP000095662">
    <property type="component" value="Unassembled WGS sequence"/>
</dbReference>
<dbReference type="GO" id="GO:0033388">
    <property type="term" value="P:putrescine biosynthetic process from arginine"/>
    <property type="evidence" value="ECO:0007669"/>
    <property type="project" value="TreeGrafter"/>
</dbReference>
<dbReference type="AlphaFoldDB" id="A0A174ZHH1"/>
<evidence type="ECO:0000313" key="4">
    <source>
        <dbReference type="Proteomes" id="UP000095662"/>
    </source>
</evidence>
<dbReference type="GO" id="GO:0050126">
    <property type="term" value="F:N-carbamoylputrescine amidase activity"/>
    <property type="evidence" value="ECO:0007669"/>
    <property type="project" value="TreeGrafter"/>
</dbReference>
<keyword evidence="1 3" id="KW-0378">Hydrolase</keyword>
<dbReference type="EC" id="3.5.1.100" evidence="3"/>
<evidence type="ECO:0000256" key="1">
    <source>
        <dbReference type="ARBA" id="ARBA00022801"/>
    </source>
</evidence>
<accession>A0A174ZHH1</accession>
<reference evidence="3 4" key="1">
    <citation type="submission" date="2015-09" db="EMBL/GenBank/DDBJ databases">
        <authorList>
            <consortium name="Pathogen Informatics"/>
        </authorList>
    </citation>
    <scope>NUCLEOTIDE SEQUENCE [LARGE SCALE GENOMIC DNA]</scope>
    <source>
        <strain evidence="3 4">2789STDY5834928</strain>
    </source>
</reference>
<dbReference type="PANTHER" id="PTHR43674">
    <property type="entry name" value="NITRILASE C965.09-RELATED"/>
    <property type="match status" value="1"/>
</dbReference>
<dbReference type="PANTHER" id="PTHR43674:SF2">
    <property type="entry name" value="BETA-UREIDOPROPIONASE"/>
    <property type="match status" value="1"/>
</dbReference>
<organism evidence="3 4">
    <name type="scientific">[Eubacterium] siraeum</name>
    <dbReference type="NCBI Taxonomy" id="39492"/>
    <lineage>
        <taxon>Bacteria</taxon>
        <taxon>Bacillati</taxon>
        <taxon>Bacillota</taxon>
        <taxon>Clostridia</taxon>
        <taxon>Eubacteriales</taxon>
        <taxon>Oscillospiraceae</taxon>
        <taxon>Oscillospiraceae incertae sedis</taxon>
    </lineage>
</organism>
<dbReference type="CDD" id="cd07197">
    <property type="entry name" value="nitrilase"/>
    <property type="match status" value="1"/>
</dbReference>
<dbReference type="PROSITE" id="PS50263">
    <property type="entry name" value="CN_HYDROLASE"/>
    <property type="match status" value="1"/>
</dbReference>
<dbReference type="InterPro" id="IPR003010">
    <property type="entry name" value="C-N_Hydrolase"/>
</dbReference>
<dbReference type="Gene3D" id="3.60.110.10">
    <property type="entry name" value="Carbon-nitrogen hydrolase"/>
    <property type="match status" value="1"/>
</dbReference>
<name>A0A174ZHH1_9FIRM</name>
<protein>
    <submittedName>
        <fullName evidence="3">(R)-stereoselective amidase</fullName>
        <ecNumber evidence="3">3.5.1.100</ecNumber>
    </submittedName>
</protein>
<dbReference type="Pfam" id="PF00795">
    <property type="entry name" value="CN_hydrolase"/>
    <property type="match status" value="1"/>
</dbReference>
<evidence type="ECO:0000259" key="2">
    <source>
        <dbReference type="PROSITE" id="PS50263"/>
    </source>
</evidence>